<organism evidence="1 2">
    <name type="scientific">Paenibacillus donghaensis</name>
    <dbReference type="NCBI Taxonomy" id="414771"/>
    <lineage>
        <taxon>Bacteria</taxon>
        <taxon>Bacillati</taxon>
        <taxon>Bacillota</taxon>
        <taxon>Bacilli</taxon>
        <taxon>Bacillales</taxon>
        <taxon>Paenibacillaceae</taxon>
        <taxon>Paenibacillus</taxon>
    </lineage>
</organism>
<dbReference type="Proteomes" id="UP000249890">
    <property type="component" value="Chromosome"/>
</dbReference>
<dbReference type="KEGG" id="pdh:B9T62_13950"/>
<dbReference type="AlphaFoldDB" id="A0A2Z2K6H7"/>
<sequence length="68" mass="6845">MLKLLVVNKELNIGAVKVISISGSSVFLVGDTQTIDCSSVHNSGVNIVADSTSGKPADAGSANSIKEG</sequence>
<reference evidence="1 2" key="1">
    <citation type="submission" date="2017-06" db="EMBL/GenBank/DDBJ databases">
        <title>Complete genome sequence of Paenibacillus donghaensis KCTC 13049T isolated from East Sea sediment, South Korea.</title>
        <authorList>
            <person name="Jung B.K."/>
            <person name="Hong S.-J."/>
            <person name="Shin J.-H."/>
        </authorList>
    </citation>
    <scope>NUCLEOTIDE SEQUENCE [LARGE SCALE GENOMIC DNA]</scope>
    <source>
        <strain evidence="1 2">KCTC 13049</strain>
    </source>
</reference>
<keyword evidence="2" id="KW-1185">Reference proteome</keyword>
<dbReference type="RefSeq" id="WP_087915783.1">
    <property type="nucleotide sequence ID" value="NZ_CP021780.1"/>
</dbReference>
<name>A0A2Z2K6H7_9BACL</name>
<evidence type="ECO:0000313" key="1">
    <source>
        <dbReference type="EMBL" id="ASA21776.1"/>
    </source>
</evidence>
<protein>
    <submittedName>
        <fullName evidence="1">Uncharacterized protein</fullName>
    </submittedName>
</protein>
<accession>A0A2Z2K6H7</accession>
<dbReference type="EMBL" id="CP021780">
    <property type="protein sequence ID" value="ASA21776.1"/>
    <property type="molecule type" value="Genomic_DNA"/>
</dbReference>
<evidence type="ECO:0000313" key="2">
    <source>
        <dbReference type="Proteomes" id="UP000249890"/>
    </source>
</evidence>
<proteinExistence type="predicted"/>
<gene>
    <name evidence="1" type="ORF">B9T62_13950</name>
</gene>